<protein>
    <submittedName>
        <fullName evidence="2">Uncharacterized protein</fullName>
    </submittedName>
</protein>
<accession>A0A4Y5NR58</accession>
<dbReference type="EMBL" id="MK778457">
    <property type="protein sequence ID" value="QCW18475.1"/>
    <property type="molecule type" value="Genomic_DNA"/>
</dbReference>
<name>A0A4Y5NR58_9CAUD</name>
<proteinExistence type="predicted"/>
<keyword evidence="3" id="KW-1185">Reference proteome</keyword>
<reference evidence="2 3" key="1">
    <citation type="submission" date="2019-04" db="EMBL/GenBank/DDBJ databases">
        <authorList>
            <person name="Wang X."/>
        </authorList>
    </citation>
    <scope>NUCLEOTIDE SEQUENCE [LARGE SCALE GENOMIC DNA]</scope>
</reference>
<evidence type="ECO:0000313" key="3">
    <source>
        <dbReference type="Proteomes" id="UP000306677"/>
    </source>
</evidence>
<feature type="transmembrane region" description="Helical" evidence="1">
    <location>
        <begin position="18"/>
        <end position="37"/>
    </location>
</feature>
<organism evidence="2 3">
    <name type="scientific">Escherichia phage vB_EcoS_W011D</name>
    <dbReference type="NCBI Taxonomy" id="2575323"/>
    <lineage>
        <taxon>Viruses</taxon>
        <taxon>Duplodnaviria</taxon>
        <taxon>Heunggongvirae</taxon>
        <taxon>Uroviricota</taxon>
        <taxon>Caudoviricetes</taxon>
        <taxon>Drexlerviridae</taxon>
        <taxon>Tempevirinae</taxon>
        <taxon>Changchunvirus</taxon>
        <taxon>Changchunvirus W011D</taxon>
    </lineage>
</organism>
<keyword evidence="1" id="KW-0812">Transmembrane</keyword>
<dbReference type="Proteomes" id="UP000306677">
    <property type="component" value="Segment"/>
</dbReference>
<keyword evidence="1" id="KW-1133">Transmembrane helix</keyword>
<evidence type="ECO:0000313" key="2">
    <source>
        <dbReference type="EMBL" id="QCW18475.1"/>
    </source>
</evidence>
<sequence>MWGYYTATPISCFSNSCYYAPLTMIAMTMLLMIMIAAKTII</sequence>
<keyword evidence="1" id="KW-0472">Membrane</keyword>
<gene>
    <name evidence="2" type="ORF">vBEcoSW011D_26</name>
</gene>
<evidence type="ECO:0000256" key="1">
    <source>
        <dbReference type="SAM" id="Phobius"/>
    </source>
</evidence>